<keyword evidence="4" id="KW-0592">Phosphate transport</keyword>
<dbReference type="EMBL" id="CP001850">
    <property type="protein sequence ID" value="ADC90408.1"/>
    <property type="molecule type" value="Genomic_DNA"/>
</dbReference>
<dbReference type="SUPFAM" id="SSF52540">
    <property type="entry name" value="P-loop containing nucleoside triphosphate hydrolases"/>
    <property type="match status" value="1"/>
</dbReference>
<evidence type="ECO:0000313" key="12">
    <source>
        <dbReference type="Proteomes" id="UP000008234"/>
    </source>
</evidence>
<keyword evidence="7" id="KW-1278">Translocase</keyword>
<dbReference type="KEGG" id="clo:HMPREF0868_0077"/>
<keyword evidence="11" id="KW-0378">Hydrolase</keyword>
<dbReference type="NCBIfam" id="TIGR00972">
    <property type="entry name" value="3a0107s01c2"/>
    <property type="match status" value="1"/>
</dbReference>
<comment type="subcellular location">
    <subcellularLocation>
        <location evidence="1">Cell inner membrane</location>
        <topology evidence="1">Peripheral membrane protein</topology>
    </subcellularLocation>
</comment>
<dbReference type="GO" id="GO:0035435">
    <property type="term" value="P:phosphate ion transmembrane transport"/>
    <property type="evidence" value="ECO:0007669"/>
    <property type="project" value="InterPro"/>
</dbReference>
<dbReference type="PANTHER" id="PTHR43423">
    <property type="entry name" value="ABC TRANSPORTER I FAMILY MEMBER 17"/>
    <property type="match status" value="1"/>
</dbReference>
<evidence type="ECO:0000256" key="5">
    <source>
        <dbReference type="ARBA" id="ARBA00022741"/>
    </source>
</evidence>
<dbReference type="GO" id="GO:0016887">
    <property type="term" value="F:ATP hydrolysis activity"/>
    <property type="evidence" value="ECO:0007669"/>
    <property type="project" value="InterPro"/>
</dbReference>
<dbReference type="eggNOG" id="COG1117">
    <property type="taxonomic scope" value="Bacteria"/>
</dbReference>
<keyword evidence="3" id="KW-1003">Cell membrane</keyword>
<dbReference type="InterPro" id="IPR003439">
    <property type="entry name" value="ABC_transporter-like_ATP-bd"/>
</dbReference>
<keyword evidence="12" id="KW-1185">Reference proteome</keyword>
<evidence type="ECO:0000256" key="4">
    <source>
        <dbReference type="ARBA" id="ARBA00022592"/>
    </source>
</evidence>
<evidence type="ECO:0000256" key="2">
    <source>
        <dbReference type="ARBA" id="ARBA00022448"/>
    </source>
</evidence>
<dbReference type="RefSeq" id="WP_012992654.1">
    <property type="nucleotide sequence ID" value="NC_013895.2"/>
</dbReference>
<dbReference type="InterPro" id="IPR005670">
    <property type="entry name" value="PstB-like"/>
</dbReference>
<dbReference type="PANTHER" id="PTHR43423:SF1">
    <property type="entry name" value="ABC TRANSPORTER I FAMILY MEMBER 17"/>
    <property type="match status" value="1"/>
</dbReference>
<sequence>MKGNKISVEDLNLYYGAVQALKHVNINIFEKSITAFIGPSGCGKSTFLKTLNRMNDLIANVKITGQVAINGVNIYSSDVDLSKLRKKVGMVFQQANPFPMTIFDNVAYGPRVHGIKEKRQLNEIVERSLQGAALWPEVKDRLQTSALGLSGGQQQRLCIARALAVDPEIILMDEPTSALDPISTAKIEELMQTLKQKYTVVVVTHNMQQAVRVSDYTAFFLVGEMVEYGTTKEIFACPRDKRTEDYITGRFG</sequence>
<dbReference type="CDD" id="cd03260">
    <property type="entry name" value="ABC_PstB_phosphate_transporter"/>
    <property type="match status" value="1"/>
</dbReference>
<dbReference type="PROSITE" id="PS00211">
    <property type="entry name" value="ABC_TRANSPORTER_1"/>
    <property type="match status" value="1"/>
</dbReference>
<proteinExistence type="predicted"/>
<dbReference type="STRING" id="699246.HMPREF0868_0077"/>
<dbReference type="InterPro" id="IPR027417">
    <property type="entry name" value="P-loop_NTPase"/>
</dbReference>
<dbReference type="SMART" id="SM00382">
    <property type="entry name" value="AAA"/>
    <property type="match status" value="1"/>
</dbReference>
<protein>
    <submittedName>
        <fullName evidence="11">Phosphate ABC transporter, ATP-binding protein</fullName>
        <ecNumber evidence="11">3.6.3.27</ecNumber>
    </submittedName>
</protein>
<organism evidence="11 12">
    <name type="scientific">Mageeibacillus indolicus (strain UPII9-5)</name>
    <name type="common">Clostridiales genomosp. BVAB3 (strain UPII9-5)</name>
    <dbReference type="NCBI Taxonomy" id="699246"/>
    <lineage>
        <taxon>Bacteria</taxon>
        <taxon>Bacillati</taxon>
        <taxon>Bacillota</taxon>
        <taxon>Clostridia</taxon>
        <taxon>Eubacteriales</taxon>
        <taxon>Oscillospiraceae</taxon>
        <taxon>Mageeibacillus</taxon>
    </lineage>
</organism>
<dbReference type="AlphaFoldDB" id="D3QZS5"/>
<reference evidence="12" key="1">
    <citation type="submission" date="2009-12" db="EMBL/GenBank/DDBJ databases">
        <title>Sequence of Clostridiales genomosp. BVAB3 str. UPII9-5.</title>
        <authorList>
            <person name="Madupu R."/>
            <person name="Durkin A.S."/>
            <person name="Torralba M."/>
            <person name="Methe B."/>
            <person name="Sutton G.G."/>
            <person name="Strausberg R.L."/>
            <person name="Nelson K.E."/>
        </authorList>
    </citation>
    <scope>NUCLEOTIDE SEQUENCE [LARGE SCALE GENOMIC DNA]</scope>
    <source>
        <strain evidence="12">UPII9-5</strain>
    </source>
</reference>
<dbReference type="HOGENOM" id="CLU_000604_1_22_9"/>
<dbReference type="OrthoDB" id="9804199at2"/>
<dbReference type="GO" id="GO:0005315">
    <property type="term" value="F:phosphate transmembrane transporter activity"/>
    <property type="evidence" value="ECO:0007669"/>
    <property type="project" value="InterPro"/>
</dbReference>
<evidence type="ECO:0000256" key="3">
    <source>
        <dbReference type="ARBA" id="ARBA00022475"/>
    </source>
</evidence>
<dbReference type="Pfam" id="PF00005">
    <property type="entry name" value="ABC_tran"/>
    <property type="match status" value="1"/>
</dbReference>
<dbReference type="EC" id="3.6.3.27" evidence="11"/>
<dbReference type="Gene3D" id="3.40.50.300">
    <property type="entry name" value="P-loop containing nucleotide triphosphate hydrolases"/>
    <property type="match status" value="1"/>
</dbReference>
<dbReference type="GO" id="GO:0005886">
    <property type="term" value="C:plasma membrane"/>
    <property type="evidence" value="ECO:0007669"/>
    <property type="project" value="UniProtKB-SubCell"/>
</dbReference>
<evidence type="ECO:0000256" key="7">
    <source>
        <dbReference type="ARBA" id="ARBA00022967"/>
    </source>
</evidence>
<dbReference type="InterPro" id="IPR017871">
    <property type="entry name" value="ABC_transporter-like_CS"/>
</dbReference>
<accession>D3QZS5</accession>
<evidence type="ECO:0000256" key="8">
    <source>
        <dbReference type="ARBA" id="ARBA00023136"/>
    </source>
</evidence>
<dbReference type="Proteomes" id="UP000008234">
    <property type="component" value="Chromosome"/>
</dbReference>
<keyword evidence="2" id="KW-0813">Transport</keyword>
<evidence type="ECO:0000256" key="6">
    <source>
        <dbReference type="ARBA" id="ARBA00022840"/>
    </source>
</evidence>
<name>D3QZS5_MAGIU</name>
<evidence type="ECO:0000256" key="1">
    <source>
        <dbReference type="ARBA" id="ARBA00004417"/>
    </source>
</evidence>
<feature type="domain" description="ABC transporter" evidence="10">
    <location>
        <begin position="6"/>
        <end position="247"/>
    </location>
</feature>
<evidence type="ECO:0000313" key="11">
    <source>
        <dbReference type="EMBL" id="ADC90408.1"/>
    </source>
</evidence>
<keyword evidence="6 11" id="KW-0067">ATP-binding</keyword>
<keyword evidence="5" id="KW-0547">Nucleotide-binding</keyword>
<evidence type="ECO:0000259" key="10">
    <source>
        <dbReference type="PROSITE" id="PS50893"/>
    </source>
</evidence>
<dbReference type="InterPro" id="IPR003593">
    <property type="entry name" value="AAA+_ATPase"/>
</dbReference>
<evidence type="ECO:0000256" key="9">
    <source>
        <dbReference type="ARBA" id="ARBA00054713"/>
    </source>
</evidence>
<dbReference type="FunFam" id="3.40.50.300:FF:000132">
    <property type="entry name" value="Phosphate import ATP-binding protein PstB"/>
    <property type="match status" value="1"/>
</dbReference>
<dbReference type="GO" id="GO:0005524">
    <property type="term" value="F:ATP binding"/>
    <property type="evidence" value="ECO:0007669"/>
    <property type="project" value="UniProtKB-KW"/>
</dbReference>
<dbReference type="PROSITE" id="PS50893">
    <property type="entry name" value="ABC_TRANSPORTER_2"/>
    <property type="match status" value="1"/>
</dbReference>
<comment type="function">
    <text evidence="9">Part of the ABC transporter complex PstSACB involved in phosphate import. Responsible for energy coupling to the transport system.</text>
</comment>
<keyword evidence="8" id="KW-0472">Membrane</keyword>
<gene>
    <name evidence="11" type="primary">pstB</name>
    <name evidence="11" type="ordered locus">HMPREF0868_0077</name>
</gene>